<dbReference type="AlphaFoldDB" id="S3E0B4"/>
<reference evidence="2 3" key="1">
    <citation type="journal article" date="2014" name="Environ. Microbiol.">
        <title>Genomic signatures of obligate host dependence in the luminous bacterial symbiont of a vertebrate.</title>
        <authorList>
            <person name="Hendry T.A."/>
            <person name="de Wet J.R."/>
            <person name="Dunlap P.V."/>
        </authorList>
    </citation>
    <scope>NUCLEOTIDE SEQUENCE [LARGE SCALE GENOMIC DNA]</scope>
    <source>
        <strain evidence="2 3">Akat1</strain>
    </source>
</reference>
<comment type="caution">
    <text evidence="2">The sequence shown here is derived from an EMBL/GenBank/DDBJ whole genome shotgun (WGS) entry which is preliminary data.</text>
</comment>
<dbReference type="Gene3D" id="2.40.128.110">
    <property type="entry name" value="Lipid/polyisoprenoid-binding, YceI-like"/>
    <property type="match status" value="1"/>
</dbReference>
<dbReference type="InterPro" id="IPR007372">
    <property type="entry name" value="Lipid/polyisoprenoid-bd_YceI"/>
</dbReference>
<name>S3E0B4_9GAMM</name>
<organism evidence="2 3">
    <name type="scientific">Candidatus Photodesmus katoptron Akat1</name>
    <dbReference type="NCBI Taxonomy" id="1236703"/>
    <lineage>
        <taxon>Bacteria</taxon>
        <taxon>Pseudomonadati</taxon>
        <taxon>Pseudomonadota</taxon>
        <taxon>Gammaproteobacteria</taxon>
        <taxon>Vibrionales</taxon>
        <taxon>Vibrionaceae</taxon>
        <taxon>Candidatus Photodesmus</taxon>
    </lineage>
</organism>
<evidence type="ECO:0000313" key="3">
    <source>
        <dbReference type="Proteomes" id="UP000053688"/>
    </source>
</evidence>
<sequence>MKKIYTYITVIMFLFLSKPTFSKYQLDNSISTISYASIKKQYIVEPATITTLTGSINEEGVFQVNISPLGIDSLNPIRDKRLNELFFQSNKYPNIEVSGKVNLSEIDFMPIKMTIPANITLLGNTKKMQIPLLIIKSKDYLSVSSTNHIIINSDDFSIPIDNLNKLAETVGGIPISNTVPVIVNLIFKAL</sequence>
<dbReference type="Proteomes" id="UP000053688">
    <property type="component" value="Unassembled WGS sequence"/>
</dbReference>
<dbReference type="STRING" id="28176.CF66_2342"/>
<dbReference type="InterPro" id="IPR036761">
    <property type="entry name" value="TTHA0802/YceI-like_sf"/>
</dbReference>
<gene>
    <name evidence="2" type="ORF">O1U_0090</name>
</gene>
<dbReference type="SUPFAM" id="SSF101874">
    <property type="entry name" value="YceI-like"/>
    <property type="match status" value="1"/>
</dbReference>
<accession>S3E0B4</accession>
<evidence type="ECO:0000259" key="1">
    <source>
        <dbReference type="SMART" id="SM00867"/>
    </source>
</evidence>
<dbReference type="RefSeq" id="WP_016503434.1">
    <property type="nucleotide sequence ID" value="NZ_AMSD01000001.1"/>
</dbReference>
<dbReference type="eggNOG" id="COG2353">
    <property type="taxonomic scope" value="Bacteria"/>
</dbReference>
<protein>
    <submittedName>
        <fullName evidence="2">YceI-like protein</fullName>
    </submittedName>
</protein>
<dbReference type="EMBL" id="AMSD01000001">
    <property type="protein sequence ID" value="EPE37636.1"/>
    <property type="molecule type" value="Genomic_DNA"/>
</dbReference>
<feature type="domain" description="Lipid/polyisoprenoid-binding YceI-like" evidence="1">
    <location>
        <begin position="23"/>
        <end position="188"/>
    </location>
</feature>
<evidence type="ECO:0000313" key="2">
    <source>
        <dbReference type="EMBL" id="EPE37636.1"/>
    </source>
</evidence>
<proteinExistence type="predicted"/>
<keyword evidence="3" id="KW-1185">Reference proteome</keyword>
<dbReference type="Pfam" id="PF04264">
    <property type="entry name" value="YceI"/>
    <property type="match status" value="1"/>
</dbReference>
<dbReference type="SMART" id="SM00867">
    <property type="entry name" value="YceI"/>
    <property type="match status" value="1"/>
</dbReference>